<sequence>MRAADSAIQFKEEGDLNAEQHPFSPFQDRLAFDWAYYRYVRLQSSKSEILEGLDIWRATVVKHSCTDLTGDEVPWRNADELYKTIDAIQVGDAPWKCYQFSYTGPKPPTLPRWMTQTYKLNIRDILHVLEQQLETSDFCNQITYIPYQEYDALGNRAYPNLMSGDWAFRQADIIARNRELRGAMFVPVIAGSDKTTVSVATGHQEYHPVYTSPGIFTDTARRGYGNAILPVAFLPIPKGVHFIQKNKTYLTIERV</sequence>
<dbReference type="AlphaFoldDB" id="A0A409WXF6"/>
<gene>
    <name evidence="1" type="ORF">CVT26_008490</name>
</gene>
<reference evidence="1 2" key="1">
    <citation type="journal article" date="2018" name="Evol. Lett.">
        <title>Horizontal gene cluster transfer increased hallucinogenic mushroom diversity.</title>
        <authorList>
            <person name="Reynolds H.T."/>
            <person name="Vijayakumar V."/>
            <person name="Gluck-Thaler E."/>
            <person name="Korotkin H.B."/>
            <person name="Matheny P.B."/>
            <person name="Slot J.C."/>
        </authorList>
    </citation>
    <scope>NUCLEOTIDE SEQUENCE [LARGE SCALE GENOMIC DNA]</scope>
    <source>
        <strain evidence="1 2">SRW20</strain>
    </source>
</reference>
<dbReference type="Pfam" id="PF18759">
    <property type="entry name" value="Plavaka"/>
    <property type="match status" value="1"/>
</dbReference>
<protein>
    <submittedName>
        <fullName evidence="1">Uncharacterized protein</fullName>
    </submittedName>
</protein>
<evidence type="ECO:0000313" key="1">
    <source>
        <dbReference type="EMBL" id="PPQ83156.1"/>
    </source>
</evidence>
<dbReference type="Proteomes" id="UP000284706">
    <property type="component" value="Unassembled WGS sequence"/>
</dbReference>
<accession>A0A409WXF6</accession>
<name>A0A409WXF6_9AGAR</name>
<keyword evidence="2" id="KW-1185">Reference proteome</keyword>
<comment type="caution">
    <text evidence="1">The sequence shown here is derived from an EMBL/GenBank/DDBJ whole genome shotgun (WGS) entry which is preliminary data.</text>
</comment>
<proteinExistence type="predicted"/>
<dbReference type="OrthoDB" id="3199698at2759"/>
<evidence type="ECO:0000313" key="2">
    <source>
        <dbReference type="Proteomes" id="UP000284706"/>
    </source>
</evidence>
<dbReference type="EMBL" id="NHYE01004650">
    <property type="protein sequence ID" value="PPQ83156.1"/>
    <property type="molecule type" value="Genomic_DNA"/>
</dbReference>
<dbReference type="InParanoid" id="A0A409WXF6"/>
<dbReference type="InterPro" id="IPR041078">
    <property type="entry name" value="Plavaka"/>
</dbReference>
<organism evidence="1 2">
    <name type="scientific">Gymnopilus dilepis</name>
    <dbReference type="NCBI Taxonomy" id="231916"/>
    <lineage>
        <taxon>Eukaryota</taxon>
        <taxon>Fungi</taxon>
        <taxon>Dikarya</taxon>
        <taxon>Basidiomycota</taxon>
        <taxon>Agaricomycotina</taxon>
        <taxon>Agaricomycetes</taxon>
        <taxon>Agaricomycetidae</taxon>
        <taxon>Agaricales</taxon>
        <taxon>Agaricineae</taxon>
        <taxon>Hymenogastraceae</taxon>
        <taxon>Gymnopilus</taxon>
    </lineage>
</organism>